<evidence type="ECO:0000313" key="1">
    <source>
        <dbReference type="EMBL" id="MBB4004691.1"/>
    </source>
</evidence>
<sequence>MDQTRSLLQIADRLETAFRHRKVARLKPETALLAALALRSWCINPFPQDIGRALCSVRDGYSTVCMGCLGKANVIHRLYNGEKM</sequence>
<dbReference type="Proteomes" id="UP000588647">
    <property type="component" value="Unassembled WGS sequence"/>
</dbReference>
<organism evidence="1 2">
    <name type="scientific">Aurantimonas endophytica</name>
    <dbReference type="NCBI Taxonomy" id="1522175"/>
    <lineage>
        <taxon>Bacteria</taxon>
        <taxon>Pseudomonadati</taxon>
        <taxon>Pseudomonadota</taxon>
        <taxon>Alphaproteobacteria</taxon>
        <taxon>Hyphomicrobiales</taxon>
        <taxon>Aurantimonadaceae</taxon>
        <taxon>Aurantimonas</taxon>
    </lineage>
</organism>
<comment type="caution">
    <text evidence="1">The sequence shown here is derived from an EMBL/GenBank/DDBJ whole genome shotgun (WGS) entry which is preliminary data.</text>
</comment>
<proteinExistence type="predicted"/>
<dbReference type="AlphaFoldDB" id="A0A7W6HGD9"/>
<keyword evidence="2" id="KW-1185">Reference proteome</keyword>
<dbReference type="EMBL" id="JACIEM010000005">
    <property type="protein sequence ID" value="MBB4004691.1"/>
    <property type="molecule type" value="Genomic_DNA"/>
</dbReference>
<protein>
    <submittedName>
        <fullName evidence="1">Uncharacterized protein</fullName>
    </submittedName>
</protein>
<accession>A0A7W6HGD9</accession>
<reference evidence="1 2" key="1">
    <citation type="submission" date="2020-08" db="EMBL/GenBank/DDBJ databases">
        <title>Genomic Encyclopedia of Type Strains, Phase IV (KMG-IV): sequencing the most valuable type-strain genomes for metagenomic binning, comparative biology and taxonomic classification.</title>
        <authorList>
            <person name="Goeker M."/>
        </authorList>
    </citation>
    <scope>NUCLEOTIDE SEQUENCE [LARGE SCALE GENOMIC DNA]</scope>
    <source>
        <strain evidence="1 2">DSM 103570</strain>
    </source>
</reference>
<gene>
    <name evidence="1" type="ORF">GGR03_003786</name>
</gene>
<name>A0A7W6HGD9_9HYPH</name>
<evidence type="ECO:0000313" key="2">
    <source>
        <dbReference type="Proteomes" id="UP000588647"/>
    </source>
</evidence>